<dbReference type="Pfam" id="PF03717">
    <property type="entry name" value="PBP_dimer"/>
    <property type="match status" value="1"/>
</dbReference>
<dbReference type="InterPro" id="IPR007887">
    <property type="entry name" value="MecA_N"/>
</dbReference>
<evidence type="ECO:0000313" key="8">
    <source>
        <dbReference type="EMBL" id="EWS99718.1"/>
    </source>
</evidence>
<gene>
    <name evidence="8" type="ORF">N865_21095</name>
</gene>
<dbReference type="PANTHER" id="PTHR30627:SF24">
    <property type="entry name" value="PENICILLIN-BINDING PROTEIN 4B"/>
    <property type="match status" value="1"/>
</dbReference>
<feature type="signal peptide" evidence="4">
    <location>
        <begin position="1"/>
        <end position="25"/>
    </location>
</feature>
<accession>W9G763</accession>
<evidence type="ECO:0000256" key="4">
    <source>
        <dbReference type="SAM" id="SignalP"/>
    </source>
</evidence>
<dbReference type="PROSITE" id="PS51257">
    <property type="entry name" value="PROKAR_LIPOPROTEIN"/>
    <property type="match status" value="1"/>
</dbReference>
<dbReference type="Gene3D" id="3.90.1310.10">
    <property type="entry name" value="Penicillin-binding protein 2a (Domain 2)"/>
    <property type="match status" value="1"/>
</dbReference>
<evidence type="ECO:0000313" key="9">
    <source>
        <dbReference type="Proteomes" id="UP000019489"/>
    </source>
</evidence>
<dbReference type="SUPFAM" id="SSF56519">
    <property type="entry name" value="Penicillin binding protein dimerisation domain"/>
    <property type="match status" value="1"/>
</dbReference>
<dbReference type="STRING" id="1386089.N865_21095"/>
<dbReference type="eggNOG" id="COG0768">
    <property type="taxonomic scope" value="Bacteria"/>
</dbReference>
<evidence type="ECO:0000256" key="1">
    <source>
        <dbReference type="ARBA" id="ARBA00004370"/>
    </source>
</evidence>
<dbReference type="Proteomes" id="UP000019489">
    <property type="component" value="Unassembled WGS sequence"/>
</dbReference>
<dbReference type="RefSeq" id="WP_051511177.1">
    <property type="nucleotide sequence ID" value="NZ_AWSA01000076.1"/>
</dbReference>
<dbReference type="GO" id="GO:0008658">
    <property type="term" value="F:penicillin binding"/>
    <property type="evidence" value="ECO:0007669"/>
    <property type="project" value="InterPro"/>
</dbReference>
<dbReference type="InterPro" id="IPR036138">
    <property type="entry name" value="PBP_dimer_sf"/>
</dbReference>
<sequence length="641" mass="66195">MITGTRVRSLTSVTLAAVLFSSIGAGCSLFSQPPPPGDAAQALAAGLATGNVSGVAFSGTTPAKATAFLTSVYKGMGTLRPKVTVAGVTTSEGSEKATATLRTVWDVSDSPTDWTYEEKVPMTLVDDTWRVTWSPRIVAPDLAADEALTLKRVWPKRADIEDASGGKIMTEREVSTVGLDKAKLGAGEAAASARALARVLGIDAQAYAAKVASAGAKAFVPALTLRASDPALTRNTGRIDAVKGALRLASLQVLAPSRTWAAPILGNVSEATAEQITASKGVLAPGDSVGQNGLQYRYDAQLRGTPGLSVLALKKGADGSVIAKRELFAEESKDGQPLKITLDPKAQSAAEAALAGQTQRPTALVAVRVSTGEILAAAVGPGADGAPVALAGKAAPGSTFKMVSSLALIRKGLNADSPLPCTQSLTVNGRVFANYTDYPKDHFGNIPLKTALAFSCNTAFISQYKTVSQDDLIAAAQSLGMGDKLDLPFTGFVGSVPTTDNVVEHAASFIGQGRVEASPLTMAIVLASAMKGATVRPKLVVGSQDLPAPATPLDPREAEVLRQELREVVAVGSGRVLQQVGVEYAKTGTAEFGTDNPPQTHTWMVAGRGDIAIAAYNEVGDNGVTGSAPFIISFLKAYNLR</sequence>
<comment type="similarity">
    <text evidence="2">Belongs to the transpeptidase family.</text>
</comment>
<dbReference type="Gene3D" id="3.40.710.10">
    <property type="entry name" value="DD-peptidase/beta-lactamase superfamily"/>
    <property type="match status" value="1"/>
</dbReference>
<dbReference type="Pfam" id="PF00905">
    <property type="entry name" value="Transpeptidase"/>
    <property type="match status" value="1"/>
</dbReference>
<dbReference type="Pfam" id="PF05223">
    <property type="entry name" value="MecA_N"/>
    <property type="match status" value="1"/>
</dbReference>
<keyword evidence="9" id="KW-1185">Reference proteome</keyword>
<dbReference type="GO" id="GO:0046677">
    <property type="term" value="P:response to antibiotic"/>
    <property type="evidence" value="ECO:0007669"/>
    <property type="project" value="InterPro"/>
</dbReference>
<evidence type="ECO:0000256" key="3">
    <source>
        <dbReference type="ARBA" id="ARBA00023136"/>
    </source>
</evidence>
<dbReference type="Gene3D" id="3.30.1390.30">
    <property type="entry name" value="Penicillin-binding protein 2a, domain 3"/>
    <property type="match status" value="1"/>
</dbReference>
<dbReference type="GO" id="GO:0071555">
    <property type="term" value="P:cell wall organization"/>
    <property type="evidence" value="ECO:0007669"/>
    <property type="project" value="TreeGrafter"/>
</dbReference>
<dbReference type="InterPro" id="IPR001460">
    <property type="entry name" value="PCN-bd_Tpept"/>
</dbReference>
<feature type="domain" description="Penicillin-binding protein transpeptidase" evidence="5">
    <location>
        <begin position="363"/>
        <end position="606"/>
    </location>
</feature>
<dbReference type="InterPro" id="IPR012338">
    <property type="entry name" value="Beta-lactam/transpept-like"/>
</dbReference>
<feature type="domain" description="Penicillin-binding protein dimerisation" evidence="6">
    <location>
        <begin position="155"/>
        <end position="322"/>
    </location>
</feature>
<dbReference type="GO" id="GO:0071972">
    <property type="term" value="F:peptidoglycan L,D-transpeptidase activity"/>
    <property type="evidence" value="ECO:0007669"/>
    <property type="project" value="TreeGrafter"/>
</dbReference>
<dbReference type="AlphaFoldDB" id="W9G763"/>
<keyword evidence="3" id="KW-0472">Membrane</keyword>
<evidence type="ECO:0000256" key="2">
    <source>
        <dbReference type="ARBA" id="ARBA00007171"/>
    </source>
</evidence>
<dbReference type="PATRIC" id="fig|1386089.3.peg.4062"/>
<comment type="subcellular location">
    <subcellularLocation>
        <location evidence="1">Membrane</location>
    </subcellularLocation>
</comment>
<proteinExistence type="inferred from homology"/>
<reference evidence="8 9" key="1">
    <citation type="submission" date="2013-08" db="EMBL/GenBank/DDBJ databases">
        <title>Intrasporangium oryzae NRRL B-24470.</title>
        <authorList>
            <person name="Liu H."/>
            <person name="Wang G."/>
        </authorList>
    </citation>
    <scope>NUCLEOTIDE SEQUENCE [LARGE SCALE GENOMIC DNA]</scope>
    <source>
        <strain evidence="8 9">NRRL B-24470</strain>
    </source>
</reference>
<name>W9G763_9MICO</name>
<evidence type="ECO:0000259" key="7">
    <source>
        <dbReference type="Pfam" id="PF05223"/>
    </source>
</evidence>
<organism evidence="8 9">
    <name type="scientific">Intrasporangium oryzae NRRL B-24470</name>
    <dbReference type="NCBI Taxonomy" id="1386089"/>
    <lineage>
        <taxon>Bacteria</taxon>
        <taxon>Bacillati</taxon>
        <taxon>Actinomycetota</taxon>
        <taxon>Actinomycetes</taxon>
        <taxon>Micrococcales</taxon>
        <taxon>Intrasporangiaceae</taxon>
        <taxon>Intrasporangium</taxon>
    </lineage>
</organism>
<dbReference type="GO" id="GO:0005886">
    <property type="term" value="C:plasma membrane"/>
    <property type="evidence" value="ECO:0007669"/>
    <property type="project" value="TreeGrafter"/>
</dbReference>
<dbReference type="PANTHER" id="PTHR30627">
    <property type="entry name" value="PEPTIDOGLYCAN D,D-TRANSPEPTIDASE"/>
    <property type="match status" value="1"/>
</dbReference>
<comment type="caution">
    <text evidence="8">The sequence shown here is derived from an EMBL/GenBank/DDBJ whole genome shotgun (WGS) entry which is preliminary data.</text>
</comment>
<dbReference type="InterPro" id="IPR005311">
    <property type="entry name" value="PBP_dimer"/>
</dbReference>
<feature type="chain" id="PRO_5038827461" evidence="4">
    <location>
        <begin position="26"/>
        <end position="641"/>
    </location>
</feature>
<protein>
    <submittedName>
        <fullName evidence="8">Penicillin-binding protein</fullName>
    </submittedName>
</protein>
<dbReference type="SUPFAM" id="SSF56601">
    <property type="entry name" value="beta-lactamase/transpeptidase-like"/>
    <property type="match status" value="1"/>
</dbReference>
<evidence type="ECO:0000259" key="6">
    <source>
        <dbReference type="Pfam" id="PF03717"/>
    </source>
</evidence>
<keyword evidence="4" id="KW-0732">Signal</keyword>
<dbReference type="EMBL" id="AWSA01000076">
    <property type="protein sequence ID" value="EWS99718.1"/>
    <property type="molecule type" value="Genomic_DNA"/>
</dbReference>
<feature type="domain" description="NTF2-like N-terminal transpeptidase" evidence="7">
    <location>
        <begin position="39"/>
        <end position="145"/>
    </location>
</feature>
<evidence type="ECO:0000259" key="5">
    <source>
        <dbReference type="Pfam" id="PF00905"/>
    </source>
</evidence>
<dbReference type="InterPro" id="IPR050515">
    <property type="entry name" value="Beta-lactam/transpept"/>
</dbReference>